<dbReference type="RefSeq" id="WP_310067580.1">
    <property type="nucleotide sequence ID" value="NZ_JAVDVX010000001.1"/>
</dbReference>
<proteinExistence type="predicted"/>
<evidence type="ECO:0000313" key="2">
    <source>
        <dbReference type="Proteomes" id="UP001253595"/>
    </source>
</evidence>
<name>A0ABU1USR6_9GAMM</name>
<comment type="caution">
    <text evidence="1">The sequence shown here is derived from an EMBL/GenBank/DDBJ whole genome shotgun (WGS) entry which is preliminary data.</text>
</comment>
<accession>A0ABU1USR6</accession>
<dbReference type="EMBL" id="JAVDVX010000001">
    <property type="protein sequence ID" value="MDR7088227.1"/>
    <property type="molecule type" value="Genomic_DNA"/>
</dbReference>
<keyword evidence="2" id="KW-1185">Reference proteome</keyword>
<reference evidence="1 2" key="1">
    <citation type="submission" date="2023-07" db="EMBL/GenBank/DDBJ databases">
        <title>Sorghum-associated microbial communities from plants grown in Nebraska, USA.</title>
        <authorList>
            <person name="Schachtman D."/>
        </authorList>
    </citation>
    <scope>NUCLEOTIDE SEQUENCE [LARGE SCALE GENOMIC DNA]</scope>
    <source>
        <strain evidence="1 2">BE190</strain>
    </source>
</reference>
<evidence type="ECO:0000313" key="1">
    <source>
        <dbReference type="EMBL" id="MDR7088227.1"/>
    </source>
</evidence>
<evidence type="ECO:0008006" key="3">
    <source>
        <dbReference type="Google" id="ProtNLM"/>
    </source>
</evidence>
<protein>
    <recommendedName>
        <fullName evidence="3">Core-binding (CB) domain-containing protein</fullName>
    </recommendedName>
</protein>
<organism evidence="1 2">
    <name type="scientific">Cellvibrio fibrivorans</name>
    <dbReference type="NCBI Taxonomy" id="126350"/>
    <lineage>
        <taxon>Bacteria</taxon>
        <taxon>Pseudomonadati</taxon>
        <taxon>Pseudomonadota</taxon>
        <taxon>Gammaproteobacteria</taxon>
        <taxon>Cellvibrionales</taxon>
        <taxon>Cellvibrionaceae</taxon>
        <taxon>Cellvibrio</taxon>
    </lineage>
</organism>
<gene>
    <name evidence="1" type="ORF">J2X05_000230</name>
</gene>
<sequence>MSNSVGRAINMMTIRVSKSFFNAGIADMDFEGEIIKRFHLDEGSYLSLKGRICSWKTAATFNTKEEAVLFFHEWVNENKVKRAKYKLEVIEYTSPEDVHITLYDETHPLWIIEEKENPSISKAARAYFYDYLHEFGYSENTLKTYRREILKYGIDINSRVDSELNLSLRSARIREQYYQDNCSVHVKKTQLHIV</sequence>
<dbReference type="Proteomes" id="UP001253595">
    <property type="component" value="Unassembled WGS sequence"/>
</dbReference>